<proteinExistence type="inferred from homology"/>
<dbReference type="GO" id="GO:0006508">
    <property type="term" value="P:proteolysis"/>
    <property type="evidence" value="ECO:0007669"/>
    <property type="project" value="InterPro"/>
</dbReference>
<keyword evidence="2" id="KW-1185">Reference proteome</keyword>
<evidence type="ECO:0000313" key="3">
    <source>
        <dbReference type="WBParaSite" id="PgR024_g030_t01"/>
    </source>
</evidence>
<dbReference type="InterPro" id="IPR001563">
    <property type="entry name" value="Peptidase_S10"/>
</dbReference>
<dbReference type="AlphaFoldDB" id="A0A915B1Y1"/>
<dbReference type="Proteomes" id="UP000887569">
    <property type="component" value="Unplaced"/>
</dbReference>
<dbReference type="Gene3D" id="3.40.50.1820">
    <property type="entry name" value="alpha/beta hydrolase"/>
    <property type="match status" value="1"/>
</dbReference>
<sequence>MGTGAGGESVPKMLQSIPNFRILIYNGDLDTVCDFLGDAWHVSALAKQLHMQSTNRVQWSFRNQLAGFVQRYYNNRTAIDVLTVKVGSRKSFEEEKIDEAREYLNFIAF</sequence>
<accession>A0A915B1Y1</accession>
<evidence type="ECO:0000256" key="1">
    <source>
        <dbReference type="ARBA" id="ARBA00009431"/>
    </source>
</evidence>
<evidence type="ECO:0000313" key="2">
    <source>
        <dbReference type="Proteomes" id="UP000887569"/>
    </source>
</evidence>
<dbReference type="InterPro" id="IPR029058">
    <property type="entry name" value="AB_hydrolase_fold"/>
</dbReference>
<dbReference type="GO" id="GO:0004185">
    <property type="term" value="F:serine-type carboxypeptidase activity"/>
    <property type="evidence" value="ECO:0007669"/>
    <property type="project" value="InterPro"/>
</dbReference>
<comment type="similarity">
    <text evidence="1">Belongs to the peptidase S10 family.</text>
</comment>
<name>A0A915B1Y1_PARUN</name>
<dbReference type="Pfam" id="PF00450">
    <property type="entry name" value="Peptidase_S10"/>
    <property type="match status" value="1"/>
</dbReference>
<dbReference type="WBParaSite" id="PgR024_g030_t01">
    <property type="protein sequence ID" value="PgR024_g030_t01"/>
    <property type="gene ID" value="PgR024_g030"/>
</dbReference>
<organism evidence="2 3">
    <name type="scientific">Parascaris univalens</name>
    <name type="common">Nematode worm</name>
    <dbReference type="NCBI Taxonomy" id="6257"/>
    <lineage>
        <taxon>Eukaryota</taxon>
        <taxon>Metazoa</taxon>
        <taxon>Ecdysozoa</taxon>
        <taxon>Nematoda</taxon>
        <taxon>Chromadorea</taxon>
        <taxon>Rhabditida</taxon>
        <taxon>Spirurina</taxon>
        <taxon>Ascaridomorpha</taxon>
        <taxon>Ascaridoidea</taxon>
        <taxon>Ascarididae</taxon>
        <taxon>Parascaris</taxon>
    </lineage>
</organism>
<dbReference type="SUPFAM" id="SSF53474">
    <property type="entry name" value="alpha/beta-Hydrolases"/>
    <property type="match status" value="1"/>
</dbReference>
<protein>
    <submittedName>
        <fullName evidence="3">Uncharacterized protein</fullName>
    </submittedName>
</protein>
<reference evidence="3" key="1">
    <citation type="submission" date="2022-11" db="UniProtKB">
        <authorList>
            <consortium name="WormBaseParasite"/>
        </authorList>
    </citation>
    <scope>IDENTIFICATION</scope>
</reference>